<feature type="compositionally biased region" description="Basic residues" evidence="1">
    <location>
        <begin position="24"/>
        <end position="34"/>
    </location>
</feature>
<feature type="non-terminal residue" evidence="2">
    <location>
        <position position="1"/>
    </location>
</feature>
<evidence type="ECO:0000313" key="2">
    <source>
        <dbReference type="EMBL" id="CAA9482887.1"/>
    </source>
</evidence>
<accession>A0A6J4RVR5</accession>
<feature type="compositionally biased region" description="Basic residues" evidence="1">
    <location>
        <begin position="50"/>
        <end position="61"/>
    </location>
</feature>
<reference evidence="2" key="1">
    <citation type="submission" date="2020-02" db="EMBL/GenBank/DDBJ databases">
        <authorList>
            <person name="Meier V. D."/>
        </authorList>
    </citation>
    <scope>NUCLEOTIDE SEQUENCE</scope>
    <source>
        <strain evidence="2">AVDCRST_MAG38</strain>
    </source>
</reference>
<proteinExistence type="predicted"/>
<dbReference type="EMBL" id="CADCVJ010000180">
    <property type="protein sequence ID" value="CAA9482887.1"/>
    <property type="molecule type" value="Genomic_DNA"/>
</dbReference>
<evidence type="ECO:0000256" key="1">
    <source>
        <dbReference type="SAM" id="MobiDB-lite"/>
    </source>
</evidence>
<dbReference type="AlphaFoldDB" id="A0A6J4RVR5"/>
<feature type="region of interest" description="Disordered" evidence="1">
    <location>
        <begin position="146"/>
        <end position="183"/>
    </location>
</feature>
<feature type="compositionally biased region" description="Basic residues" evidence="1">
    <location>
        <begin position="160"/>
        <end position="177"/>
    </location>
</feature>
<feature type="non-terminal residue" evidence="2">
    <location>
        <position position="183"/>
    </location>
</feature>
<feature type="region of interest" description="Disordered" evidence="1">
    <location>
        <begin position="1"/>
        <end position="104"/>
    </location>
</feature>
<gene>
    <name evidence="2" type="ORF">AVDCRST_MAG38-2132</name>
</gene>
<sequence>GRPARRDRREAPGVHRPAADLLRRQRAQRSRRPRQSLTEGPSRDVPGDRRAHRRLPRHDRQRRGDNRPRARERARDDHVLRVRGTTEHRAPLRDRPSGAARRPRLRRAGRLLRAPARDALRDRRRRHPHLGLLRLLDPLHALRRRARDAAQVGDQEGRGRHGRLSRRAQRREHRRPARPLEPL</sequence>
<protein>
    <submittedName>
        <fullName evidence="2">Uncharacterized protein</fullName>
    </submittedName>
</protein>
<feature type="compositionally biased region" description="Basic and acidic residues" evidence="1">
    <location>
        <begin position="62"/>
        <end position="96"/>
    </location>
</feature>
<name>A0A6J4RVR5_9ACTN</name>
<organism evidence="2">
    <name type="scientific">uncultured Solirubrobacteraceae bacterium</name>
    <dbReference type="NCBI Taxonomy" id="1162706"/>
    <lineage>
        <taxon>Bacteria</taxon>
        <taxon>Bacillati</taxon>
        <taxon>Actinomycetota</taxon>
        <taxon>Thermoleophilia</taxon>
        <taxon>Solirubrobacterales</taxon>
        <taxon>Solirubrobacteraceae</taxon>
        <taxon>environmental samples</taxon>
    </lineage>
</organism>
<feature type="compositionally biased region" description="Basic and acidic residues" evidence="1">
    <location>
        <begin position="7"/>
        <end position="23"/>
    </location>
</feature>